<dbReference type="GO" id="GO:0005840">
    <property type="term" value="C:ribosome"/>
    <property type="evidence" value="ECO:0007669"/>
    <property type="project" value="TreeGrafter"/>
</dbReference>
<dbReference type="GO" id="GO:0009409">
    <property type="term" value="P:response to cold"/>
    <property type="evidence" value="ECO:0007669"/>
    <property type="project" value="TreeGrafter"/>
</dbReference>
<dbReference type="GO" id="GO:0033592">
    <property type="term" value="F:RNA strand annealing activity"/>
    <property type="evidence" value="ECO:0007669"/>
    <property type="project" value="TreeGrafter"/>
</dbReference>
<feature type="compositionally biased region" description="Basic residues" evidence="6">
    <location>
        <begin position="399"/>
        <end position="412"/>
    </location>
</feature>
<dbReference type="InterPro" id="IPR011545">
    <property type="entry name" value="DEAD/DEAH_box_helicase_dom"/>
</dbReference>
<reference evidence="10 11" key="1">
    <citation type="submission" date="2018-07" db="EMBL/GenBank/DDBJ databases">
        <title>Lottiidibacillus patelloidae gen. nov., sp. nov., isolated from the intestinal tract of a marine limpet and the reclassification of B. taeanensis BH030017T, B. algicola KMM 3737T and B. hwajinpoensis SW-72T as genus Lottiidibacillus.</title>
        <authorList>
            <person name="Liu R."/>
            <person name="Huang Z."/>
        </authorList>
    </citation>
    <scope>NUCLEOTIDE SEQUENCE [LARGE SCALE GENOMIC DNA]</scope>
    <source>
        <strain evidence="10 11">BH030017</strain>
    </source>
</reference>
<sequence>MSLKTQFEQFKLKPFLIEALTDQGFVKPTEIQERLIPGVINGNSAIGKSQTGTGKTLAFLIPLIERIDPEKNECQAIITAPTRELAAQIYQELLKLLPKNDVYRARKIVGGTDKKRMVSKLKNPPHIVVGTPGRIHDLIKEEALSVYPAAMLVVDEADQMLDMGFIEDVDQIASRMAENLQMLVFSATIPENLQPFLKKYMENPKFVEVKPEQAAAAEIEHLAIDLRHRDKSELLIKIANSINPYLAIVFANTKSHADEAAKALSEAGLNIEVLHGGLQPRERKQVMKRIERLECQFVVATDLASRGIDIKGVSHIINIELPTDLDFYVHRVGRTGRAGLSGTAITIYNPEQEEAAVQKLEKRGIAFQFVDVKGEEFIPVKKRVRRKPPQPQQKASLPKPKKVKPGYKKKMRQKIEKLNKGKRK</sequence>
<evidence type="ECO:0000256" key="3">
    <source>
        <dbReference type="ARBA" id="ARBA00022806"/>
    </source>
</evidence>
<dbReference type="Pfam" id="PF00270">
    <property type="entry name" value="DEAD"/>
    <property type="match status" value="1"/>
</dbReference>
<dbReference type="PROSITE" id="PS51194">
    <property type="entry name" value="HELICASE_CTER"/>
    <property type="match status" value="1"/>
</dbReference>
<evidence type="ECO:0000256" key="4">
    <source>
        <dbReference type="ARBA" id="ARBA00022840"/>
    </source>
</evidence>
<dbReference type="GO" id="GO:0005829">
    <property type="term" value="C:cytosol"/>
    <property type="evidence" value="ECO:0007669"/>
    <property type="project" value="TreeGrafter"/>
</dbReference>
<feature type="compositionally biased region" description="Basic and acidic residues" evidence="6">
    <location>
        <begin position="413"/>
        <end position="424"/>
    </location>
</feature>
<keyword evidence="4" id="KW-0067">ATP-binding</keyword>
<evidence type="ECO:0000256" key="5">
    <source>
        <dbReference type="PROSITE-ProRule" id="PRU00552"/>
    </source>
</evidence>
<dbReference type="PANTHER" id="PTHR47963:SF1">
    <property type="entry name" value="DEAD-BOX ATP-DEPENDENT RNA HELICASE CSHB"/>
    <property type="match status" value="1"/>
</dbReference>
<evidence type="ECO:0000259" key="8">
    <source>
        <dbReference type="PROSITE" id="PS51194"/>
    </source>
</evidence>
<evidence type="ECO:0000259" key="7">
    <source>
        <dbReference type="PROSITE" id="PS51192"/>
    </source>
</evidence>
<proteinExistence type="predicted"/>
<accession>A0A366XZG5</accession>
<evidence type="ECO:0000256" key="2">
    <source>
        <dbReference type="ARBA" id="ARBA00022801"/>
    </source>
</evidence>
<keyword evidence="1" id="KW-0547">Nucleotide-binding</keyword>
<dbReference type="PROSITE" id="PS51192">
    <property type="entry name" value="HELICASE_ATP_BIND_1"/>
    <property type="match status" value="1"/>
</dbReference>
<dbReference type="GO" id="GO:0005524">
    <property type="term" value="F:ATP binding"/>
    <property type="evidence" value="ECO:0007669"/>
    <property type="project" value="UniProtKB-KW"/>
</dbReference>
<dbReference type="Gene3D" id="3.40.50.300">
    <property type="entry name" value="P-loop containing nucleotide triphosphate hydrolases"/>
    <property type="match status" value="2"/>
</dbReference>
<evidence type="ECO:0000256" key="1">
    <source>
        <dbReference type="ARBA" id="ARBA00022741"/>
    </source>
</evidence>
<dbReference type="Proteomes" id="UP000253314">
    <property type="component" value="Unassembled WGS sequence"/>
</dbReference>
<dbReference type="Pfam" id="PF00271">
    <property type="entry name" value="Helicase_C"/>
    <property type="match status" value="1"/>
</dbReference>
<organism evidence="10 11">
    <name type="scientific">Bacillus taeanensis</name>
    <dbReference type="NCBI Taxonomy" id="273032"/>
    <lineage>
        <taxon>Bacteria</taxon>
        <taxon>Bacillati</taxon>
        <taxon>Bacillota</taxon>
        <taxon>Bacilli</taxon>
        <taxon>Bacillales</taxon>
        <taxon>Bacillaceae</taxon>
        <taxon>Bacillus</taxon>
    </lineage>
</organism>
<gene>
    <name evidence="10" type="ORF">DS031_05730</name>
</gene>
<evidence type="ECO:0000259" key="9">
    <source>
        <dbReference type="PROSITE" id="PS51195"/>
    </source>
</evidence>
<dbReference type="InterPro" id="IPR014014">
    <property type="entry name" value="RNA_helicase_DEAD_Q_motif"/>
</dbReference>
<dbReference type="EMBL" id="QOCW01000004">
    <property type="protein sequence ID" value="RBW70525.1"/>
    <property type="molecule type" value="Genomic_DNA"/>
</dbReference>
<dbReference type="GO" id="GO:0016787">
    <property type="term" value="F:hydrolase activity"/>
    <property type="evidence" value="ECO:0007669"/>
    <property type="project" value="UniProtKB-KW"/>
</dbReference>
<dbReference type="CDD" id="cd00268">
    <property type="entry name" value="DEADc"/>
    <property type="match status" value="1"/>
</dbReference>
<dbReference type="InterPro" id="IPR044742">
    <property type="entry name" value="DEAD/DEAH_RhlB"/>
</dbReference>
<protein>
    <submittedName>
        <fullName evidence="10">DEAD/DEAH box helicase</fullName>
    </submittedName>
</protein>
<dbReference type="SMART" id="SM00487">
    <property type="entry name" value="DEXDc"/>
    <property type="match status" value="1"/>
</dbReference>
<dbReference type="InterPro" id="IPR014001">
    <property type="entry name" value="Helicase_ATP-bd"/>
</dbReference>
<dbReference type="GO" id="GO:0003724">
    <property type="term" value="F:RNA helicase activity"/>
    <property type="evidence" value="ECO:0007669"/>
    <property type="project" value="InterPro"/>
</dbReference>
<dbReference type="InterPro" id="IPR027417">
    <property type="entry name" value="P-loop_NTPase"/>
</dbReference>
<dbReference type="OrthoDB" id="9805696at2"/>
<dbReference type="SMART" id="SM00490">
    <property type="entry name" value="HELICc"/>
    <property type="match status" value="1"/>
</dbReference>
<keyword evidence="3 10" id="KW-0347">Helicase</keyword>
<evidence type="ECO:0000313" key="11">
    <source>
        <dbReference type="Proteomes" id="UP000253314"/>
    </source>
</evidence>
<name>A0A366XZG5_9BACI</name>
<dbReference type="RefSeq" id="WP_113804977.1">
    <property type="nucleotide sequence ID" value="NZ_QOCW01000004.1"/>
</dbReference>
<evidence type="ECO:0000256" key="6">
    <source>
        <dbReference type="SAM" id="MobiDB-lite"/>
    </source>
</evidence>
<feature type="domain" description="DEAD-box RNA helicase Q" evidence="9">
    <location>
        <begin position="5"/>
        <end position="33"/>
    </location>
</feature>
<dbReference type="SUPFAM" id="SSF52540">
    <property type="entry name" value="P-loop containing nucleoside triphosphate hydrolases"/>
    <property type="match status" value="1"/>
</dbReference>
<dbReference type="AlphaFoldDB" id="A0A366XZG5"/>
<dbReference type="PROSITE" id="PS51195">
    <property type="entry name" value="Q_MOTIF"/>
    <property type="match status" value="1"/>
</dbReference>
<keyword evidence="2" id="KW-0378">Hydrolase</keyword>
<keyword evidence="11" id="KW-1185">Reference proteome</keyword>
<feature type="domain" description="Helicase C-terminal" evidence="8">
    <location>
        <begin position="230"/>
        <end position="385"/>
    </location>
</feature>
<feature type="region of interest" description="Disordered" evidence="6">
    <location>
        <begin position="380"/>
        <end position="424"/>
    </location>
</feature>
<feature type="domain" description="Helicase ATP-binding" evidence="7">
    <location>
        <begin position="36"/>
        <end position="207"/>
    </location>
</feature>
<dbReference type="InterPro" id="IPR050547">
    <property type="entry name" value="DEAD_box_RNA_helicases"/>
</dbReference>
<comment type="caution">
    <text evidence="10">The sequence shown here is derived from an EMBL/GenBank/DDBJ whole genome shotgun (WGS) entry which is preliminary data.</text>
</comment>
<dbReference type="CDD" id="cd18787">
    <property type="entry name" value="SF2_C_DEAD"/>
    <property type="match status" value="1"/>
</dbReference>
<evidence type="ECO:0000313" key="10">
    <source>
        <dbReference type="EMBL" id="RBW70525.1"/>
    </source>
</evidence>
<feature type="short sequence motif" description="Q motif" evidence="5">
    <location>
        <begin position="5"/>
        <end position="33"/>
    </location>
</feature>
<dbReference type="PANTHER" id="PTHR47963">
    <property type="entry name" value="DEAD-BOX ATP-DEPENDENT RNA HELICASE 47, MITOCHONDRIAL"/>
    <property type="match status" value="1"/>
</dbReference>
<dbReference type="InterPro" id="IPR001650">
    <property type="entry name" value="Helicase_C-like"/>
</dbReference>